<evidence type="ECO:0000313" key="4">
    <source>
        <dbReference type="EMBL" id="PJE70284.1"/>
    </source>
</evidence>
<keyword evidence="2" id="KW-0560">Oxidoreductase</keyword>
<dbReference type="PRINTS" id="PR00469">
    <property type="entry name" value="PNDRDTASEII"/>
</dbReference>
<name>A0A2M8L7S5_9BACT</name>
<dbReference type="PRINTS" id="PR00368">
    <property type="entry name" value="FADPNR"/>
</dbReference>
<feature type="domain" description="FAD/NAD(P)-binding" evidence="3">
    <location>
        <begin position="2"/>
        <end position="291"/>
    </location>
</feature>
<dbReference type="InterPro" id="IPR023753">
    <property type="entry name" value="FAD/NAD-binding_dom"/>
</dbReference>
<evidence type="ECO:0000313" key="5">
    <source>
        <dbReference type="Proteomes" id="UP000231579"/>
    </source>
</evidence>
<proteinExistence type="predicted"/>
<keyword evidence="1" id="KW-0285">Flavoprotein</keyword>
<evidence type="ECO:0000256" key="1">
    <source>
        <dbReference type="ARBA" id="ARBA00022630"/>
    </source>
</evidence>
<comment type="caution">
    <text evidence="4">The sequence shown here is derived from an EMBL/GenBank/DDBJ whole genome shotgun (WGS) entry which is preliminary data.</text>
</comment>
<dbReference type="PANTHER" id="PTHR48105">
    <property type="entry name" value="THIOREDOXIN REDUCTASE 1-RELATED-RELATED"/>
    <property type="match status" value="1"/>
</dbReference>
<dbReference type="Gene3D" id="3.50.50.60">
    <property type="entry name" value="FAD/NAD(P)-binding domain"/>
    <property type="match status" value="2"/>
</dbReference>
<organism evidence="4 5">
    <name type="scientific">Candidatus Shapirobacteria bacterium CG10_big_fil_rev_8_21_14_0_10_48_15</name>
    <dbReference type="NCBI Taxonomy" id="1974484"/>
    <lineage>
        <taxon>Bacteria</taxon>
        <taxon>Candidatus Shapironibacteriota</taxon>
    </lineage>
</organism>
<dbReference type="InterPro" id="IPR036188">
    <property type="entry name" value="FAD/NAD-bd_sf"/>
</dbReference>
<dbReference type="AlphaFoldDB" id="A0A2M8L7S5"/>
<dbReference type="GO" id="GO:0016491">
    <property type="term" value="F:oxidoreductase activity"/>
    <property type="evidence" value="ECO:0007669"/>
    <property type="project" value="UniProtKB-KW"/>
</dbReference>
<dbReference type="SUPFAM" id="SSF51905">
    <property type="entry name" value="FAD/NAD(P)-binding domain"/>
    <property type="match status" value="1"/>
</dbReference>
<dbReference type="Pfam" id="PF07992">
    <property type="entry name" value="Pyr_redox_2"/>
    <property type="match status" value="1"/>
</dbReference>
<dbReference type="Proteomes" id="UP000231579">
    <property type="component" value="Unassembled WGS sequence"/>
</dbReference>
<gene>
    <name evidence="4" type="ORF">COU97_00410</name>
</gene>
<dbReference type="EMBL" id="PFEM01000007">
    <property type="protein sequence ID" value="PJE70284.1"/>
    <property type="molecule type" value="Genomic_DNA"/>
</dbReference>
<reference evidence="5" key="1">
    <citation type="submission" date="2017-09" db="EMBL/GenBank/DDBJ databases">
        <title>Depth-based differentiation of microbial function through sediment-hosted aquifers and enrichment of novel symbionts in the deep terrestrial subsurface.</title>
        <authorList>
            <person name="Probst A.J."/>
            <person name="Ladd B."/>
            <person name="Jarett J.K."/>
            <person name="Geller-Mcgrath D.E."/>
            <person name="Sieber C.M.K."/>
            <person name="Emerson J.B."/>
            <person name="Anantharaman K."/>
            <person name="Thomas B.C."/>
            <person name="Malmstrom R."/>
            <person name="Stieglmeier M."/>
            <person name="Klingl A."/>
            <person name="Woyke T."/>
            <person name="Ryan C.M."/>
            <person name="Banfield J.F."/>
        </authorList>
    </citation>
    <scope>NUCLEOTIDE SEQUENCE [LARGE SCALE GENOMIC DNA]</scope>
</reference>
<protein>
    <recommendedName>
        <fullName evidence="3">FAD/NAD(P)-binding domain-containing protein</fullName>
    </recommendedName>
</protein>
<sequence>MFDLIIVGSGPAGLTASIYASRYKLNNVVIGKVLGGTITLAHKIENFPGFKAIAGLELAEKMGEQVKALGAEIILDEVTKIEQREGDFKVFVQSGKNLVSKALIVATGTERRKLGVPGEQEYLGRGVSYCTTCDAPFFRGKTVALIGGSNAAVSGAIHAAGFAAKVYIIYRREQLRAEPIWVEEALKNPQIEVIYNTNVTEVLGDQAKVTGVKLDKPYHGKDTLALDGVFVEIGGVPLSSLLQKMGVKVTAAGHIDVDKQMRTNLEGLFVAGDFTDESVVLQQGILACAQGAVAA</sequence>
<feature type="non-terminal residue" evidence="4">
    <location>
        <position position="295"/>
    </location>
</feature>
<accession>A0A2M8L7S5</accession>
<evidence type="ECO:0000259" key="3">
    <source>
        <dbReference type="Pfam" id="PF07992"/>
    </source>
</evidence>
<evidence type="ECO:0000256" key="2">
    <source>
        <dbReference type="ARBA" id="ARBA00023002"/>
    </source>
</evidence>
<dbReference type="InterPro" id="IPR050097">
    <property type="entry name" value="Ferredoxin-NADP_redctase_2"/>
</dbReference>